<accession>A0AAD7FXC8</accession>
<protein>
    <submittedName>
        <fullName evidence="1">Uncharacterized protein</fullName>
    </submittedName>
</protein>
<dbReference type="Proteomes" id="UP001221142">
    <property type="component" value="Unassembled WGS sequence"/>
</dbReference>
<organism evidence="1 2">
    <name type="scientific">Roridomyces roridus</name>
    <dbReference type="NCBI Taxonomy" id="1738132"/>
    <lineage>
        <taxon>Eukaryota</taxon>
        <taxon>Fungi</taxon>
        <taxon>Dikarya</taxon>
        <taxon>Basidiomycota</taxon>
        <taxon>Agaricomycotina</taxon>
        <taxon>Agaricomycetes</taxon>
        <taxon>Agaricomycetidae</taxon>
        <taxon>Agaricales</taxon>
        <taxon>Marasmiineae</taxon>
        <taxon>Mycenaceae</taxon>
        <taxon>Roridomyces</taxon>
    </lineage>
</organism>
<dbReference type="EMBL" id="JARKIF010000004">
    <property type="protein sequence ID" value="KAJ7642169.1"/>
    <property type="molecule type" value="Genomic_DNA"/>
</dbReference>
<keyword evidence="2" id="KW-1185">Reference proteome</keyword>
<dbReference type="AlphaFoldDB" id="A0AAD7FXC8"/>
<gene>
    <name evidence="1" type="ORF">FB45DRAFT_863222</name>
</gene>
<proteinExistence type="predicted"/>
<reference evidence="1" key="1">
    <citation type="submission" date="2023-03" db="EMBL/GenBank/DDBJ databases">
        <title>Massive genome expansion in bonnet fungi (Mycena s.s.) driven by repeated elements and novel gene families across ecological guilds.</title>
        <authorList>
            <consortium name="Lawrence Berkeley National Laboratory"/>
            <person name="Harder C.B."/>
            <person name="Miyauchi S."/>
            <person name="Viragh M."/>
            <person name="Kuo A."/>
            <person name="Thoen E."/>
            <person name="Andreopoulos B."/>
            <person name="Lu D."/>
            <person name="Skrede I."/>
            <person name="Drula E."/>
            <person name="Henrissat B."/>
            <person name="Morin E."/>
            <person name="Kohler A."/>
            <person name="Barry K."/>
            <person name="LaButti K."/>
            <person name="Morin E."/>
            <person name="Salamov A."/>
            <person name="Lipzen A."/>
            <person name="Mereny Z."/>
            <person name="Hegedus B."/>
            <person name="Baldrian P."/>
            <person name="Stursova M."/>
            <person name="Weitz H."/>
            <person name="Taylor A."/>
            <person name="Grigoriev I.V."/>
            <person name="Nagy L.G."/>
            <person name="Martin F."/>
            <person name="Kauserud H."/>
        </authorList>
    </citation>
    <scope>NUCLEOTIDE SEQUENCE</scope>
    <source>
        <strain evidence="1">9284</strain>
    </source>
</reference>
<evidence type="ECO:0000313" key="1">
    <source>
        <dbReference type="EMBL" id="KAJ7642169.1"/>
    </source>
</evidence>
<name>A0AAD7FXC8_9AGAR</name>
<evidence type="ECO:0000313" key="2">
    <source>
        <dbReference type="Proteomes" id="UP001221142"/>
    </source>
</evidence>
<sequence>MWVVARLIIGSDVKFTFGAKYYCSVAGHRHLPYTSFGKHGFLGCFMMYYPTGPRPHSTAKSPPPLPSPSVPVVVQHEDSGARSVGQLQNSLGTVYEVVEVPPGCSISGSVFGNILRLRVGNHGATDLNGVIRTDFCSGVGIPKPESLACTPQIQLNCSFGHRSNRSKVMSIGMGDMAQFLTSLSDCDAFHDGDRLISRAGPHGNLTASSSWAFMHKCHSNESRTPSESGKAAEGGPEILMVSLPFEAGGKTYSLAHVVGIVQAYIDPQNDQWTRFASQTSHFVKFFNAIVLINRVLSRSAMSVGTDSTRSSPTRDLWGVEGVEDEEVGAELEKKGMSV</sequence>
<comment type="caution">
    <text evidence="1">The sequence shown here is derived from an EMBL/GenBank/DDBJ whole genome shotgun (WGS) entry which is preliminary data.</text>
</comment>